<proteinExistence type="predicted"/>
<evidence type="ECO:0000313" key="1">
    <source>
        <dbReference type="EMBL" id="RHY01598.1"/>
    </source>
</evidence>
<comment type="caution">
    <text evidence="1">The sequence shown here is derived from an EMBL/GenBank/DDBJ whole genome shotgun (WGS) entry which is preliminary data.</text>
</comment>
<dbReference type="Proteomes" id="UP000266239">
    <property type="component" value="Unassembled WGS sequence"/>
</dbReference>
<gene>
    <name evidence="1" type="ORF">DYB25_012879</name>
</gene>
<dbReference type="AlphaFoldDB" id="A0A397A6W0"/>
<protein>
    <recommendedName>
        <fullName evidence="3">DUF659 domain-containing protein</fullName>
    </recommendedName>
</protein>
<evidence type="ECO:0000313" key="2">
    <source>
        <dbReference type="Proteomes" id="UP000266239"/>
    </source>
</evidence>
<reference evidence="1 2" key="1">
    <citation type="submission" date="2018-08" db="EMBL/GenBank/DDBJ databases">
        <title>Aphanomyces genome sequencing and annotation.</title>
        <authorList>
            <person name="Minardi D."/>
            <person name="Oidtmann B."/>
            <person name="Van Der Giezen M."/>
            <person name="Studholme D.J."/>
        </authorList>
    </citation>
    <scope>NUCLEOTIDE SEQUENCE [LARGE SCALE GENOMIC DNA]</scope>
    <source>
        <strain evidence="1 2">Yx</strain>
    </source>
</reference>
<organism evidence="1 2">
    <name type="scientific">Aphanomyces astaci</name>
    <name type="common">Crayfish plague agent</name>
    <dbReference type="NCBI Taxonomy" id="112090"/>
    <lineage>
        <taxon>Eukaryota</taxon>
        <taxon>Sar</taxon>
        <taxon>Stramenopiles</taxon>
        <taxon>Oomycota</taxon>
        <taxon>Saprolegniomycetes</taxon>
        <taxon>Saprolegniales</taxon>
        <taxon>Verrucalvaceae</taxon>
        <taxon>Aphanomyces</taxon>
    </lineage>
</organism>
<dbReference type="VEuPathDB" id="FungiDB:H257_17835"/>
<sequence>MVRGTPCQNKWALKFGIEISELDLITSQLLGSFKRHTVTFKMSASVINGIIGELMFKKEDELAPVDQEEDDDVDDAVVQAEKHGAAVGMTHRTCNIAKLAGLNDTFVGQWVRILVGGCLQQIANLLAVDDLWALALAFDGDTHRGTTFFDVRIRFGFRGVLYNMHLIALPQFERHTAANIVNLVVKLMNALYSRWRKKIIGVAADGEPAMTSRIQGVVTKIVEEGEIGFIRVWCIPHQMDLVVRATTEAIEQGEWIEIVYKISVYLRAQSNLILSMAVTCPMETNRWLHLGMAVDFILKYNSRITFYIADRPNNAARPPMPTPTFWVITATVNPAIARMNRTFVELQERSLIISQQHGFLDSMLTDLVVLFSIKNACTDVADMDQLRADNFYKEEEWWVDSSSLIEFMEDLGMHANDNWDLVEEMARPAARRTSCACCASMQAECDEINHAALFEAPACMPVDLANVRPKLFWDDILTPRLARVRLFFSADDLYHRHLV</sequence>
<name>A0A397A6W0_APHAT</name>
<evidence type="ECO:0008006" key="3">
    <source>
        <dbReference type="Google" id="ProtNLM"/>
    </source>
</evidence>
<dbReference type="EMBL" id="QUTA01009161">
    <property type="protein sequence ID" value="RHY01598.1"/>
    <property type="molecule type" value="Genomic_DNA"/>
</dbReference>
<dbReference type="PANTHER" id="PTHR37067:SF3">
    <property type="entry name" value="PX DOMAIN-CONTAINING PROTEIN"/>
    <property type="match status" value="1"/>
</dbReference>
<dbReference type="PANTHER" id="PTHR37067">
    <property type="entry name" value="PX DOMAIN-CONTAINING PROTEIN"/>
    <property type="match status" value="1"/>
</dbReference>
<accession>A0A397A6W0</accession>